<organism evidence="3 4">
    <name type="scientific">Acinetobacter pollinis</name>
    <dbReference type="NCBI Taxonomy" id="2605270"/>
    <lineage>
        <taxon>Bacteria</taxon>
        <taxon>Pseudomonadati</taxon>
        <taxon>Pseudomonadota</taxon>
        <taxon>Gammaproteobacteria</taxon>
        <taxon>Moraxellales</taxon>
        <taxon>Moraxellaceae</taxon>
        <taxon>Acinetobacter</taxon>
    </lineage>
</organism>
<dbReference type="CDD" id="cd09113">
    <property type="entry name" value="PLDc_ymdC_like_2"/>
    <property type="match status" value="1"/>
</dbReference>
<feature type="domain" description="PLD phosphodiesterase" evidence="2">
    <location>
        <begin position="431"/>
        <end position="457"/>
    </location>
</feature>
<feature type="domain" description="PLD phosphodiesterase" evidence="2">
    <location>
        <begin position="181"/>
        <end position="208"/>
    </location>
</feature>
<keyword evidence="4" id="KW-1185">Reference proteome</keyword>
<evidence type="ECO:0000259" key="2">
    <source>
        <dbReference type="PROSITE" id="PS50035"/>
    </source>
</evidence>
<accession>A0ABU6DUY8</accession>
<dbReference type="Pfam" id="PF13091">
    <property type="entry name" value="PLDc_2"/>
    <property type="match status" value="2"/>
</dbReference>
<dbReference type="CDD" id="cd09111">
    <property type="entry name" value="PLDc_ymdC_like_1"/>
    <property type="match status" value="1"/>
</dbReference>
<dbReference type="Gene3D" id="3.30.870.10">
    <property type="entry name" value="Endonuclease Chain A"/>
    <property type="match status" value="2"/>
</dbReference>
<sequence>MPKQREKYRIYFDAINTKAYGVLTLSFGILFGLHGCSTLPPLNAPKPTYSTDFDTSKTALSHLITPLKQQNQGLTGYHVLFDPLEAIAARLSLINKAQKTLDIQYYIWDNDKIGALALYDIIQAADRGVKVRLLIDDNNAKKMEGIFLALDQHVNIQVKLYNPYKYRNFRPLDMVLDLKRINRRMHIKSFIVDNQIALIGGRNMSNQYYFTSDNYQFSDIDILLVGQSVDQINHSFDDYWNDSYAYPIRQLVNPRQHLLRYDSLKKQLTEHYKRVSVQDYLNLANHSDAFDHWLYHDLKLDWVKADVVSDAPSKIHGTAKPNEFLQQQLSQYLKQPKKHLDIVSAYFVPEKKGTDFLNQLSNNGVQVRILTNSFKANDVWLVHAFYSKYREALLKNGVQLYEFLPTLSYKELKPYTKNLSREAKISLKSLSRSSLHAKMMAVDDQVFIGSFNLDPRSSQLNSEIGVLLNSPALADEIHQTLSENIDAYSYQLQLTPDNKITWTKKLSTGGTVTFDKEPKMTWWQHNGLQLISWLPLEGMM</sequence>
<feature type="transmembrane region" description="Helical" evidence="1">
    <location>
        <begin position="20"/>
        <end position="42"/>
    </location>
</feature>
<gene>
    <name evidence="3" type="ORF">I2F25_11655</name>
</gene>
<dbReference type="EMBL" id="VTDN01000012">
    <property type="protein sequence ID" value="MEB5477687.1"/>
    <property type="molecule type" value="Genomic_DNA"/>
</dbReference>
<keyword evidence="1" id="KW-0812">Transmembrane</keyword>
<keyword evidence="1" id="KW-0472">Membrane</keyword>
<reference evidence="3 4" key="1">
    <citation type="submission" date="2019-08" db="EMBL/GenBank/DDBJ databases">
        <title>Five species of Acinetobacter isolated from floral nectar and animal pollinators.</title>
        <authorList>
            <person name="Hendry T.A."/>
        </authorList>
    </citation>
    <scope>NUCLEOTIDE SEQUENCE [LARGE SCALE GENOMIC DNA]</scope>
    <source>
        <strain evidence="3 4">MD18.27</strain>
    </source>
</reference>
<comment type="caution">
    <text evidence="3">The sequence shown here is derived from an EMBL/GenBank/DDBJ whole genome shotgun (WGS) entry which is preliminary data.</text>
</comment>
<dbReference type="Proteomes" id="UP001339883">
    <property type="component" value="Unassembled WGS sequence"/>
</dbReference>
<proteinExistence type="predicted"/>
<evidence type="ECO:0000313" key="3">
    <source>
        <dbReference type="EMBL" id="MEB5477687.1"/>
    </source>
</evidence>
<dbReference type="PROSITE" id="PS50035">
    <property type="entry name" value="PLD"/>
    <property type="match status" value="2"/>
</dbReference>
<dbReference type="PANTHER" id="PTHR21248">
    <property type="entry name" value="CARDIOLIPIN SYNTHASE"/>
    <property type="match status" value="1"/>
</dbReference>
<keyword evidence="1" id="KW-1133">Transmembrane helix</keyword>
<evidence type="ECO:0000313" key="4">
    <source>
        <dbReference type="Proteomes" id="UP001339883"/>
    </source>
</evidence>
<protein>
    <submittedName>
        <fullName evidence="3">Phospholipase D family protein</fullName>
    </submittedName>
</protein>
<dbReference type="RefSeq" id="WP_325776071.1">
    <property type="nucleotide sequence ID" value="NZ_VTDN01000012.1"/>
</dbReference>
<evidence type="ECO:0000256" key="1">
    <source>
        <dbReference type="SAM" id="Phobius"/>
    </source>
</evidence>
<dbReference type="InterPro" id="IPR025202">
    <property type="entry name" value="PLD-like_dom"/>
</dbReference>
<dbReference type="InterPro" id="IPR001736">
    <property type="entry name" value="PLipase_D/transphosphatidylase"/>
</dbReference>
<dbReference type="SMART" id="SM00155">
    <property type="entry name" value="PLDc"/>
    <property type="match status" value="2"/>
</dbReference>
<name>A0ABU6DUY8_9GAMM</name>
<dbReference type="SUPFAM" id="SSF56024">
    <property type="entry name" value="Phospholipase D/nuclease"/>
    <property type="match status" value="2"/>
</dbReference>
<dbReference type="PANTHER" id="PTHR21248:SF12">
    <property type="entry name" value="CARDIOLIPIN SYNTHASE C"/>
    <property type="match status" value="1"/>
</dbReference>